<dbReference type="GO" id="GO:0016787">
    <property type="term" value="F:hydrolase activity"/>
    <property type="evidence" value="ECO:0007669"/>
    <property type="project" value="UniProtKB-KW"/>
</dbReference>
<comment type="caution">
    <text evidence="3">The sequence shown here is derived from an EMBL/GenBank/DDBJ whole genome shotgun (WGS) entry which is preliminary data.</text>
</comment>
<keyword evidence="3" id="KW-0378">Hydrolase</keyword>
<proteinExistence type="predicted"/>
<dbReference type="SUPFAM" id="SSF53474">
    <property type="entry name" value="alpha/beta-Hydrolases"/>
    <property type="match status" value="1"/>
</dbReference>
<evidence type="ECO:0000313" key="3">
    <source>
        <dbReference type="EMBL" id="KIG17859.1"/>
    </source>
</evidence>
<dbReference type="EMBL" id="JMCC02000018">
    <property type="protein sequence ID" value="KIG17859.1"/>
    <property type="molecule type" value="Genomic_DNA"/>
</dbReference>
<sequence>MRPQIIATLGLLGMFTVLGCAKDPSEPTPTATPGELTDKPATDPSPTGILSEDAFAALHQLTEAEAPPLHGQTIELGGGHAYLALPEGATGPVPAVVVIHEWWGLNDHIRHWADRLAEDGYAALAVDLYAGGVATDPQGAMSLMKTVDPAQAQAMLSAAHEFLATDPRIQAPHQAVIGWCFGGGWSLRDAIATPGLDAAVIYYGNPVTDPAELAKIEAPLLGVFANDDQAIPPAVVDELATALEGAGKSIELHRYDAQHAFANPSNARYQQAEAADAWAHTRRFLAKHLRPQ</sequence>
<dbReference type="RefSeq" id="WP_052547746.1">
    <property type="nucleotide sequence ID" value="NZ_JMCC02000018.1"/>
</dbReference>
<evidence type="ECO:0000313" key="4">
    <source>
        <dbReference type="Proteomes" id="UP000031599"/>
    </source>
</evidence>
<dbReference type="PANTHER" id="PTHR46623:SF6">
    <property type="entry name" value="ALPHA_BETA-HYDROLASES SUPERFAMILY PROTEIN"/>
    <property type="match status" value="1"/>
</dbReference>
<evidence type="ECO:0000259" key="2">
    <source>
        <dbReference type="Pfam" id="PF01738"/>
    </source>
</evidence>
<dbReference type="InterPro" id="IPR029058">
    <property type="entry name" value="AB_hydrolase_fold"/>
</dbReference>
<protein>
    <submittedName>
        <fullName evidence="3">Dienelactone hydrolase family protein</fullName>
    </submittedName>
</protein>
<reference evidence="3 4" key="1">
    <citation type="submission" date="2014-12" db="EMBL/GenBank/DDBJ databases">
        <title>Genome assembly of Enhygromyxa salina DSM 15201.</title>
        <authorList>
            <person name="Sharma G."/>
            <person name="Subramanian S."/>
        </authorList>
    </citation>
    <scope>NUCLEOTIDE SEQUENCE [LARGE SCALE GENOMIC DNA]</scope>
    <source>
        <strain evidence="3 4">DSM 15201</strain>
    </source>
</reference>
<gene>
    <name evidence="3" type="ORF">DB30_02482</name>
</gene>
<dbReference type="InterPro" id="IPR002925">
    <property type="entry name" value="Dienelactn_hydro"/>
</dbReference>
<dbReference type="PROSITE" id="PS51257">
    <property type="entry name" value="PROKAR_LIPOPROTEIN"/>
    <property type="match status" value="1"/>
</dbReference>
<dbReference type="AlphaFoldDB" id="A0A0C1ZK62"/>
<dbReference type="PANTHER" id="PTHR46623">
    <property type="entry name" value="CARBOXYMETHYLENEBUTENOLIDASE-RELATED"/>
    <property type="match status" value="1"/>
</dbReference>
<name>A0A0C1ZK62_9BACT</name>
<dbReference type="Pfam" id="PF01738">
    <property type="entry name" value="DLH"/>
    <property type="match status" value="1"/>
</dbReference>
<feature type="domain" description="Dienelactone hydrolase" evidence="2">
    <location>
        <begin position="81"/>
        <end position="288"/>
    </location>
</feature>
<dbReference type="InterPro" id="IPR051049">
    <property type="entry name" value="Dienelactone_hydrolase-like"/>
</dbReference>
<organism evidence="3 4">
    <name type="scientific">Enhygromyxa salina</name>
    <dbReference type="NCBI Taxonomy" id="215803"/>
    <lineage>
        <taxon>Bacteria</taxon>
        <taxon>Pseudomonadati</taxon>
        <taxon>Myxococcota</taxon>
        <taxon>Polyangia</taxon>
        <taxon>Nannocystales</taxon>
        <taxon>Nannocystaceae</taxon>
        <taxon>Enhygromyxa</taxon>
    </lineage>
</organism>
<accession>A0A0C1ZK62</accession>
<dbReference type="Gene3D" id="3.40.50.1820">
    <property type="entry name" value="alpha/beta hydrolase"/>
    <property type="match status" value="1"/>
</dbReference>
<dbReference type="Proteomes" id="UP000031599">
    <property type="component" value="Unassembled WGS sequence"/>
</dbReference>
<feature type="region of interest" description="Disordered" evidence="1">
    <location>
        <begin position="23"/>
        <end position="48"/>
    </location>
</feature>
<evidence type="ECO:0000256" key="1">
    <source>
        <dbReference type="SAM" id="MobiDB-lite"/>
    </source>
</evidence>